<feature type="region of interest" description="Disordered" evidence="2">
    <location>
        <begin position="459"/>
        <end position="491"/>
    </location>
</feature>
<protein>
    <recommendedName>
        <fullName evidence="3">Zn(2)-C6 fungal-type domain-containing protein</fullName>
    </recommendedName>
</protein>
<keyword evidence="1" id="KW-0539">Nucleus</keyword>
<accession>A0ABQ0GPD9</accession>
<feature type="region of interest" description="Disordered" evidence="2">
    <location>
        <begin position="359"/>
        <end position="413"/>
    </location>
</feature>
<feature type="region of interest" description="Disordered" evidence="2">
    <location>
        <begin position="48"/>
        <end position="111"/>
    </location>
</feature>
<feature type="compositionally biased region" description="Polar residues" evidence="2">
    <location>
        <begin position="274"/>
        <end position="287"/>
    </location>
</feature>
<evidence type="ECO:0000313" key="4">
    <source>
        <dbReference type="EMBL" id="GAB1319600.1"/>
    </source>
</evidence>
<dbReference type="Proteomes" id="UP001628179">
    <property type="component" value="Unassembled WGS sequence"/>
</dbReference>
<dbReference type="InterPro" id="IPR036864">
    <property type="entry name" value="Zn2-C6_fun-type_DNA-bd_sf"/>
</dbReference>
<feature type="region of interest" description="Disordered" evidence="2">
    <location>
        <begin position="263"/>
        <end position="287"/>
    </location>
</feature>
<dbReference type="PROSITE" id="PS50048">
    <property type="entry name" value="ZN2_CY6_FUNGAL_2"/>
    <property type="match status" value="1"/>
</dbReference>
<dbReference type="CDD" id="cd00067">
    <property type="entry name" value="GAL4"/>
    <property type="match status" value="1"/>
</dbReference>
<feature type="region of interest" description="Disordered" evidence="2">
    <location>
        <begin position="129"/>
        <end position="222"/>
    </location>
</feature>
<evidence type="ECO:0000256" key="1">
    <source>
        <dbReference type="ARBA" id="ARBA00023242"/>
    </source>
</evidence>
<dbReference type="Gene3D" id="4.10.240.10">
    <property type="entry name" value="Zn(2)-C6 fungal-type DNA-binding domain"/>
    <property type="match status" value="1"/>
</dbReference>
<feature type="compositionally biased region" description="Polar residues" evidence="2">
    <location>
        <begin position="148"/>
        <end position="167"/>
    </location>
</feature>
<comment type="caution">
    <text evidence="4">The sequence shown here is derived from an EMBL/GenBank/DDBJ whole genome shotgun (WGS) entry which is preliminary data.</text>
</comment>
<evidence type="ECO:0000313" key="5">
    <source>
        <dbReference type="Proteomes" id="UP001628179"/>
    </source>
</evidence>
<proteinExistence type="predicted"/>
<name>A0ABQ0GPD9_9PEZI</name>
<dbReference type="SUPFAM" id="SSF57701">
    <property type="entry name" value="Zn2/Cys6 DNA-binding domain"/>
    <property type="match status" value="1"/>
</dbReference>
<feature type="compositionally biased region" description="Low complexity" evidence="2">
    <location>
        <begin position="168"/>
        <end position="181"/>
    </location>
</feature>
<evidence type="ECO:0000256" key="2">
    <source>
        <dbReference type="SAM" id="MobiDB-lite"/>
    </source>
</evidence>
<dbReference type="Pfam" id="PF00172">
    <property type="entry name" value="Zn_clus"/>
    <property type="match status" value="1"/>
</dbReference>
<reference evidence="4 5" key="1">
    <citation type="submission" date="2024-09" db="EMBL/GenBank/DDBJ databases">
        <title>Itraconazole resistance in Madurella fahalii resulting from another homologue of gene encoding cytochrome P450 14-alpha sterol demethylase (CYP51).</title>
        <authorList>
            <person name="Yoshioka I."/>
            <person name="Fahal A.H."/>
            <person name="Kaneko S."/>
            <person name="Yaguchi T."/>
        </authorList>
    </citation>
    <scope>NUCLEOTIDE SEQUENCE [LARGE SCALE GENOMIC DNA]</scope>
    <source>
        <strain evidence="4 5">IFM 68171</strain>
    </source>
</reference>
<dbReference type="EMBL" id="BAAFSV010000005">
    <property type="protein sequence ID" value="GAB1319600.1"/>
    <property type="molecule type" value="Genomic_DNA"/>
</dbReference>
<organism evidence="4 5">
    <name type="scientific">Madurella fahalii</name>
    <dbReference type="NCBI Taxonomy" id="1157608"/>
    <lineage>
        <taxon>Eukaryota</taxon>
        <taxon>Fungi</taxon>
        <taxon>Dikarya</taxon>
        <taxon>Ascomycota</taxon>
        <taxon>Pezizomycotina</taxon>
        <taxon>Sordariomycetes</taxon>
        <taxon>Sordariomycetidae</taxon>
        <taxon>Sordariales</taxon>
        <taxon>Sordariales incertae sedis</taxon>
        <taxon>Madurella</taxon>
    </lineage>
</organism>
<sequence>MNSRVTAKRYACDRCREQKLRCPRNEPGDIHSTCGRCLRLGTLCVTGGGRPLGRPSAAPNLQSSGMNRASKHAYDHADRAPVPSPQLSMHHDDFPLGPPAGPFFSPTHHHAPPAFDALHDLQLEGSAMTFSMEPFNPPPSAASHHSRGSSLSTPQQEEQFSPDSSPASVSDFDFSSLGDGSIPDSVLSSYPHNSAGCGPPDCQSSNPGPLLPQVKRGGGVPGSPMGGDVIAFLIGLVGNITRQLAELRNQDWESWDPCLTQSSLFDSDGRRPSHSSGQESLDPNPWDTTLNITTRFAVILQTMVPVGGSAPGPAVFSAPTLSIKLMLLSTYIQLGDLYDQMIIHIHNCLLLHQKQQQEQQQQQQQQPNNQEENQNAAQAKPTKRQQRQPRQQAQASSRSRYTHRPGTAPANDSTNIHVAMMIQVFEHQLHAVERLMGLPAECQLWSTGNGGRKDMYYHNPHHQHHHHQHHHSPSCSSSPGIMDQGEGGGESSVVLTQAAMSQAQETFRSLKWNIERIWRVLRA</sequence>
<dbReference type="RefSeq" id="XP_070921330.1">
    <property type="nucleotide sequence ID" value="XM_071065229.1"/>
</dbReference>
<feature type="domain" description="Zn(2)-C6 fungal-type" evidence="3">
    <location>
        <begin position="11"/>
        <end position="46"/>
    </location>
</feature>
<gene>
    <name evidence="4" type="ORF">MFIFM68171_09810</name>
</gene>
<feature type="compositionally biased region" description="Low complexity" evidence="2">
    <location>
        <begin position="388"/>
        <end position="399"/>
    </location>
</feature>
<keyword evidence="5" id="KW-1185">Reference proteome</keyword>
<evidence type="ECO:0000259" key="3">
    <source>
        <dbReference type="PROSITE" id="PS50048"/>
    </source>
</evidence>
<dbReference type="InterPro" id="IPR001138">
    <property type="entry name" value="Zn2Cys6_DnaBD"/>
</dbReference>
<dbReference type="PROSITE" id="PS00463">
    <property type="entry name" value="ZN2_CY6_FUNGAL_1"/>
    <property type="match status" value="1"/>
</dbReference>
<dbReference type="GeneID" id="98180552"/>
<feature type="compositionally biased region" description="Low complexity" evidence="2">
    <location>
        <begin position="359"/>
        <end position="380"/>
    </location>
</feature>
<dbReference type="SMART" id="SM00066">
    <property type="entry name" value="GAL4"/>
    <property type="match status" value="1"/>
</dbReference>
<feature type="compositionally biased region" description="Basic residues" evidence="2">
    <location>
        <begin position="459"/>
        <end position="472"/>
    </location>
</feature>